<dbReference type="EMBL" id="NAJL01000025">
    <property type="protein sequence ID" value="TKA27039.1"/>
    <property type="molecule type" value="Genomic_DNA"/>
</dbReference>
<evidence type="ECO:0000313" key="3">
    <source>
        <dbReference type="Proteomes" id="UP000308549"/>
    </source>
</evidence>
<evidence type="ECO:0000313" key="2">
    <source>
        <dbReference type="EMBL" id="TKA27039.1"/>
    </source>
</evidence>
<accession>A0A4V5N4A9</accession>
<name>A0A4V5N4A9_9PEZI</name>
<gene>
    <name evidence="2" type="ORF">B0A50_05230</name>
</gene>
<feature type="chain" id="PRO_5020529353" evidence="1">
    <location>
        <begin position="27"/>
        <end position="247"/>
    </location>
</feature>
<dbReference type="Proteomes" id="UP000308549">
    <property type="component" value="Unassembled WGS sequence"/>
</dbReference>
<keyword evidence="1" id="KW-0732">Signal</keyword>
<sequence>MARTTTPTTSITVLTLAFLLPVSALALPFNIPSLSKSKSFANGDAPWHPHYPHYQPKPYTMTGTIESYFPTAPAYVPTVASGYSGLPTGTGTGTGIAISTGTGTGFATGTGTATATYPTGTGPPSYYNSNNKRHLPFFEHPASAYPTAAAAAAPQLEHLDSMPQSPHDHFGGPRKSGVQHYYPYAPGPYGAGPTMASGMMPSGTMPVGTTPSGTMPSGTMPTGTMPIYTNPTAPPSSNMPFPTAPYY</sequence>
<evidence type="ECO:0000256" key="1">
    <source>
        <dbReference type="SAM" id="SignalP"/>
    </source>
</evidence>
<organism evidence="2 3">
    <name type="scientific">Salinomyces thailandicus</name>
    <dbReference type="NCBI Taxonomy" id="706561"/>
    <lineage>
        <taxon>Eukaryota</taxon>
        <taxon>Fungi</taxon>
        <taxon>Dikarya</taxon>
        <taxon>Ascomycota</taxon>
        <taxon>Pezizomycotina</taxon>
        <taxon>Dothideomycetes</taxon>
        <taxon>Dothideomycetidae</taxon>
        <taxon>Mycosphaerellales</taxon>
        <taxon>Teratosphaeriaceae</taxon>
        <taxon>Salinomyces</taxon>
    </lineage>
</organism>
<dbReference type="AlphaFoldDB" id="A0A4V5N4A9"/>
<protein>
    <submittedName>
        <fullName evidence="2">Uncharacterized protein</fullName>
    </submittedName>
</protein>
<feature type="signal peptide" evidence="1">
    <location>
        <begin position="1"/>
        <end position="26"/>
    </location>
</feature>
<proteinExistence type="predicted"/>
<reference evidence="2 3" key="1">
    <citation type="submission" date="2017-03" db="EMBL/GenBank/DDBJ databases">
        <title>Genomes of endolithic fungi from Antarctica.</title>
        <authorList>
            <person name="Coleine C."/>
            <person name="Masonjones S."/>
            <person name="Stajich J.E."/>
        </authorList>
    </citation>
    <scope>NUCLEOTIDE SEQUENCE [LARGE SCALE GENOMIC DNA]</scope>
    <source>
        <strain evidence="2 3">CCFEE 6315</strain>
    </source>
</reference>
<keyword evidence="3" id="KW-1185">Reference proteome</keyword>
<comment type="caution">
    <text evidence="2">The sequence shown here is derived from an EMBL/GenBank/DDBJ whole genome shotgun (WGS) entry which is preliminary data.</text>
</comment>